<gene>
    <name evidence="1" type="ORF">CSSPJE1EN1_LOCUS2188</name>
</gene>
<evidence type="ECO:0000313" key="2">
    <source>
        <dbReference type="Proteomes" id="UP001497444"/>
    </source>
</evidence>
<protein>
    <recommendedName>
        <fullName evidence="3">Lectin</fullName>
    </recommendedName>
</protein>
<reference evidence="1" key="1">
    <citation type="submission" date="2024-02" db="EMBL/GenBank/DDBJ databases">
        <authorList>
            <consortium name="ELIXIR-Norway"/>
            <consortium name="Elixir Norway"/>
        </authorList>
    </citation>
    <scope>NUCLEOTIDE SEQUENCE</scope>
</reference>
<dbReference type="SUPFAM" id="SSF63724">
    <property type="entry name" value="Cytolysin/lectin"/>
    <property type="match status" value="1"/>
</dbReference>
<accession>A0ABP0VUG5</accession>
<dbReference type="InterPro" id="IPR009960">
    <property type="entry name" value="Fruit_body_lectin_fun"/>
</dbReference>
<sequence length="101" mass="11221">MAASGVSGMLRFKSSQGDSFFLVALGVHNYKRWCDIVVDATPTGNTCVDIHPQYYNADSPRYQMLWKQLAHLEKSTSTGVKIAVNYHKDDDNLLGATIIIN</sequence>
<keyword evidence="2" id="KW-1185">Reference proteome</keyword>
<dbReference type="InterPro" id="IPR015926">
    <property type="entry name" value="Cytolysin/lectin"/>
</dbReference>
<evidence type="ECO:0000313" key="1">
    <source>
        <dbReference type="EMBL" id="CAK9256710.1"/>
    </source>
</evidence>
<name>A0ABP0VUG5_9BRYO</name>
<dbReference type="Gene3D" id="2.60.270.20">
    <property type="entry name" value="Cytolysin/lectin"/>
    <property type="match status" value="1"/>
</dbReference>
<dbReference type="Pfam" id="PF07367">
    <property type="entry name" value="FB_lectin"/>
    <property type="match status" value="1"/>
</dbReference>
<organism evidence="1 2">
    <name type="scientific">Sphagnum jensenii</name>
    <dbReference type="NCBI Taxonomy" id="128206"/>
    <lineage>
        <taxon>Eukaryota</taxon>
        <taxon>Viridiplantae</taxon>
        <taxon>Streptophyta</taxon>
        <taxon>Embryophyta</taxon>
        <taxon>Bryophyta</taxon>
        <taxon>Sphagnophytina</taxon>
        <taxon>Sphagnopsida</taxon>
        <taxon>Sphagnales</taxon>
        <taxon>Sphagnaceae</taxon>
        <taxon>Sphagnum</taxon>
    </lineage>
</organism>
<dbReference type="EMBL" id="OZ020105">
    <property type="protein sequence ID" value="CAK9256710.1"/>
    <property type="molecule type" value="Genomic_DNA"/>
</dbReference>
<dbReference type="Proteomes" id="UP001497444">
    <property type="component" value="Chromosome 10"/>
</dbReference>
<proteinExistence type="predicted"/>
<evidence type="ECO:0008006" key="3">
    <source>
        <dbReference type="Google" id="ProtNLM"/>
    </source>
</evidence>